<feature type="region of interest" description="Disordered" evidence="2">
    <location>
        <begin position="371"/>
        <end position="391"/>
    </location>
</feature>
<keyword evidence="1" id="KW-0862">Zinc</keyword>
<keyword evidence="5" id="KW-1185">Reference proteome</keyword>
<dbReference type="EMBL" id="JAAPAO010000114">
    <property type="protein sequence ID" value="KAF4672273.1"/>
    <property type="molecule type" value="Genomic_DNA"/>
</dbReference>
<dbReference type="PANTHER" id="PTHR33050">
    <property type="entry name" value="REVERSE TRANSCRIPTASE DOMAIN-CONTAINING PROTEIN"/>
    <property type="match status" value="1"/>
</dbReference>
<dbReference type="SUPFAM" id="SSF56672">
    <property type="entry name" value="DNA/RNA polymerases"/>
    <property type="match status" value="1"/>
</dbReference>
<dbReference type="PANTHER" id="PTHR33050:SF7">
    <property type="entry name" value="RIBONUCLEASE H"/>
    <property type="match status" value="1"/>
</dbReference>
<dbReference type="AlphaFoldDB" id="A0A7J6ML37"/>
<dbReference type="OrthoDB" id="6109470at2759"/>
<evidence type="ECO:0000313" key="4">
    <source>
        <dbReference type="EMBL" id="KAF4672273.1"/>
    </source>
</evidence>
<accession>A0A7J6ML37</accession>
<organism evidence="4 5">
    <name type="scientific">Perkinsus chesapeaki</name>
    <name type="common">Clam parasite</name>
    <name type="synonym">Perkinsus andrewsi</name>
    <dbReference type="NCBI Taxonomy" id="330153"/>
    <lineage>
        <taxon>Eukaryota</taxon>
        <taxon>Sar</taxon>
        <taxon>Alveolata</taxon>
        <taxon>Perkinsozoa</taxon>
        <taxon>Perkinsea</taxon>
        <taxon>Perkinsida</taxon>
        <taxon>Perkinsidae</taxon>
        <taxon>Perkinsus</taxon>
    </lineage>
</organism>
<evidence type="ECO:0000313" key="5">
    <source>
        <dbReference type="Proteomes" id="UP000591131"/>
    </source>
</evidence>
<name>A0A7J6ML37_PERCH</name>
<feature type="region of interest" description="Disordered" evidence="2">
    <location>
        <begin position="310"/>
        <end position="342"/>
    </location>
</feature>
<keyword evidence="1" id="KW-0479">Metal-binding</keyword>
<dbReference type="InterPro" id="IPR052055">
    <property type="entry name" value="Hepadnavirus_pol/RT"/>
</dbReference>
<gene>
    <name evidence="4" type="ORF">FOL47_000717</name>
</gene>
<sequence length="1107" mass="121479">MAAAPVINLSPGLKEILRKYCEDENLLSLACAVLQEEQVVQVLSFSTLSDADVSSIRKKIIAKDDSFKGKEILINTCLKSAVRDANFQADLAQATDKIVAQKDASSNQRAAAVSKMHERIEALKKAMGVKDMRANILPPISVWRKLLVALPTYVDFNTDLRNTDYAGSILPVHADPVGIFLQASDDQLPTVVQQVVPKDIADRRSREMSGTAWAACFIRYSTALLLADIEQGEGAKLSANIDVFTLWSYMMSVNVLAAKYGWSLAYDVDCAFRRLVEARCLEGAVPLREAISDTASFAQITVDKTLYGRHPSHAPAKSGADAKGESATHSKKDSKSGAKRSRANRSSGKLCYEFLATGSCKRPNCHFRHEDAAGTPAEKRPKAGPKKFIPDRLDTRDVWPHVSALVADALARAEEEWQKESSDLTDGTGIFGSLDTNFYAPSSPLLERLARTLDLEVEELLSSETGEALASWLNLSRQQQSTSSAWSDHLPVLSACADRIRIEWARLLEVNPRPAECGSPVRPLLMQAIIAELGNAVGDGCNFDLHFLDLVDKGLPLGTSGEVPRSGVWPAREYDVRDRFFPISKDLWRENYRSTADYETEVQAAISKEIALGRMSVVEPNEIHKIKAITRLGCVPSFDAEGNVKKIRVVDDLTESGCNTLIRSNVSETILLPNISAACRIAVMCKVADVGGADPLYWVESDVKSAFRQLRLSDVDSWFCCNRVGERIVRHLALPFGAVSSPLLFCRLSGLDSIIATVMLCLCSLFHRLVTYIDDRGIPVKLRFALKVALVSVLVDLICGIEPAFEKLFVSQQPHCLGFVLNLVEMTLTLSAEKLQVFTASLGGVSNQGDSVAVKDLEKLVGRLAWVSVPFKKLRPFLMPFYASLHIGKSKSLRSIKVGKALASAATFLRRFFQTEAAIPMHSLLPDMGDMHRTVLVSDACTKKIGGYVLHQFGESGNRILWYQADVTDRELSALLDKLLERENASSAIGSPEMCLLELLALVVGAAQAPRSNLVVAVTDNEACSHVIKSMRSRSTALSKLMQSLMVIRPHLAGRNLTAVHVAGEKNVLADWISRSTASEVRHRMAGVQDCEEVDIRATLHEFNESL</sequence>
<feature type="compositionally biased region" description="Basic and acidic residues" evidence="2">
    <location>
        <begin position="320"/>
        <end position="336"/>
    </location>
</feature>
<reference evidence="4 5" key="1">
    <citation type="submission" date="2020-04" db="EMBL/GenBank/DDBJ databases">
        <title>Perkinsus chesapeaki whole genome sequence.</title>
        <authorList>
            <person name="Bogema D.R."/>
        </authorList>
    </citation>
    <scope>NUCLEOTIDE SEQUENCE [LARGE SCALE GENOMIC DNA]</scope>
    <source>
        <strain evidence="4">ATCC PRA-425</strain>
    </source>
</reference>
<evidence type="ECO:0000256" key="2">
    <source>
        <dbReference type="SAM" id="MobiDB-lite"/>
    </source>
</evidence>
<evidence type="ECO:0000259" key="3">
    <source>
        <dbReference type="PROSITE" id="PS50103"/>
    </source>
</evidence>
<feature type="zinc finger region" description="C3H1-type" evidence="1">
    <location>
        <begin position="345"/>
        <end position="372"/>
    </location>
</feature>
<protein>
    <recommendedName>
        <fullName evidence="3">C3H1-type domain-containing protein</fullName>
    </recommendedName>
</protein>
<dbReference type="GO" id="GO:0008270">
    <property type="term" value="F:zinc ion binding"/>
    <property type="evidence" value="ECO:0007669"/>
    <property type="project" value="UniProtKB-KW"/>
</dbReference>
<proteinExistence type="predicted"/>
<dbReference type="InterPro" id="IPR043502">
    <property type="entry name" value="DNA/RNA_pol_sf"/>
</dbReference>
<dbReference type="InterPro" id="IPR000571">
    <property type="entry name" value="Znf_CCCH"/>
</dbReference>
<dbReference type="Proteomes" id="UP000591131">
    <property type="component" value="Unassembled WGS sequence"/>
</dbReference>
<dbReference type="PROSITE" id="PS50103">
    <property type="entry name" value="ZF_C3H1"/>
    <property type="match status" value="1"/>
</dbReference>
<keyword evidence="1" id="KW-0863">Zinc-finger</keyword>
<comment type="caution">
    <text evidence="4">The sequence shown here is derived from an EMBL/GenBank/DDBJ whole genome shotgun (WGS) entry which is preliminary data.</text>
</comment>
<evidence type="ECO:0000256" key="1">
    <source>
        <dbReference type="PROSITE-ProRule" id="PRU00723"/>
    </source>
</evidence>
<feature type="compositionally biased region" description="Basic and acidic residues" evidence="2">
    <location>
        <begin position="371"/>
        <end position="381"/>
    </location>
</feature>
<feature type="domain" description="C3H1-type" evidence="3">
    <location>
        <begin position="345"/>
        <end position="372"/>
    </location>
</feature>